<feature type="signal peptide" evidence="2">
    <location>
        <begin position="1"/>
        <end position="26"/>
    </location>
</feature>
<dbReference type="SUPFAM" id="SSF57095">
    <property type="entry name" value="Scorpion toxin-like"/>
    <property type="match status" value="1"/>
</dbReference>
<proteinExistence type="predicted"/>
<dbReference type="PANTHER" id="PTHR33147">
    <property type="entry name" value="DEFENSIN-LIKE PROTEIN 1"/>
    <property type="match status" value="1"/>
</dbReference>
<feature type="domain" description="Knottins-like" evidence="3">
    <location>
        <begin position="27"/>
        <end position="78"/>
    </location>
</feature>
<dbReference type="Gramene" id="HORVU.MOREX.r3.2HG0124280.1">
    <property type="protein sequence ID" value="HORVU.MOREX.r3.2HG0124280.1"/>
    <property type="gene ID" value="HORVU.MOREX.r3.2HG0124280"/>
</dbReference>
<evidence type="ECO:0000313" key="5">
    <source>
        <dbReference type="Proteomes" id="UP000011116"/>
    </source>
</evidence>
<reference evidence="4" key="3">
    <citation type="submission" date="2022-01" db="UniProtKB">
        <authorList>
            <consortium name="EnsemblPlants"/>
        </authorList>
    </citation>
    <scope>IDENTIFICATION</scope>
    <source>
        <strain evidence="4">subsp. vulgare</strain>
    </source>
</reference>
<keyword evidence="1" id="KW-1015">Disulfide bond</keyword>
<keyword evidence="2" id="KW-0732">Signal</keyword>
<reference evidence="4" key="2">
    <citation type="submission" date="2020-10" db="EMBL/GenBank/DDBJ databases">
        <authorList>
            <person name="Scholz U."/>
            <person name="Mascher M."/>
            <person name="Fiebig A."/>
        </authorList>
    </citation>
    <scope>NUCLEOTIDE SEQUENCE [LARGE SCALE GENOMIC DNA]</scope>
    <source>
        <strain evidence="4">cv. Morex</strain>
    </source>
</reference>
<dbReference type="InterPro" id="IPR036574">
    <property type="entry name" value="Scorpion_toxin-like_sf"/>
</dbReference>
<dbReference type="GO" id="GO:0006952">
    <property type="term" value="P:defense response"/>
    <property type="evidence" value="ECO:0000318"/>
    <property type="project" value="GO_Central"/>
</dbReference>
<accession>A0A8I6WYM3</accession>
<dbReference type="SMR" id="A0A8I6WYM3"/>
<evidence type="ECO:0000256" key="2">
    <source>
        <dbReference type="SAM" id="SignalP"/>
    </source>
</evidence>
<evidence type="ECO:0000259" key="3">
    <source>
        <dbReference type="Pfam" id="PF00304"/>
    </source>
</evidence>
<evidence type="ECO:0000256" key="1">
    <source>
        <dbReference type="ARBA" id="ARBA00023157"/>
    </source>
</evidence>
<dbReference type="Gramene" id="HORVU.MOREX.r2.2HG0102420.1">
    <property type="protein sequence ID" value="HORVU.MOREX.r2.2HG0102420.1"/>
    <property type="gene ID" value="HORVU.MOREX.r2.2HG0102420"/>
</dbReference>
<feature type="chain" id="PRO_5035321399" description="Knottins-like domain-containing protein" evidence="2">
    <location>
        <begin position="27"/>
        <end position="78"/>
    </location>
</feature>
<reference evidence="5" key="1">
    <citation type="journal article" date="2012" name="Nature">
        <title>A physical, genetic and functional sequence assembly of the barley genome.</title>
        <authorList>
            <consortium name="The International Barley Genome Sequencing Consortium"/>
            <person name="Mayer K.F."/>
            <person name="Waugh R."/>
            <person name="Brown J.W."/>
            <person name="Schulman A."/>
            <person name="Langridge P."/>
            <person name="Platzer M."/>
            <person name="Fincher G.B."/>
            <person name="Muehlbauer G.J."/>
            <person name="Sato K."/>
            <person name="Close T.J."/>
            <person name="Wise R.P."/>
            <person name="Stein N."/>
        </authorList>
    </citation>
    <scope>NUCLEOTIDE SEQUENCE [LARGE SCALE GENOMIC DNA]</scope>
    <source>
        <strain evidence="5">cv. Morex</strain>
    </source>
</reference>
<sequence length="78" mass="8675">MGTLNVTILLCLLLVMPLHLVPGSKAKMCEDISGTYTPSRCDEDKCVEACHKEGFTQGECGMVWGRKIMMLCFCKKQC</sequence>
<dbReference type="OMA" id="RCDNDEC"/>
<name>A0A8I6WYM3_HORVV</name>
<evidence type="ECO:0000313" key="4">
    <source>
        <dbReference type="EnsemblPlants" id="HORVU.MOREX.r3.2HG0124280.1"/>
    </source>
</evidence>
<organism evidence="4 5">
    <name type="scientific">Hordeum vulgare subsp. vulgare</name>
    <name type="common">Domesticated barley</name>
    <dbReference type="NCBI Taxonomy" id="112509"/>
    <lineage>
        <taxon>Eukaryota</taxon>
        <taxon>Viridiplantae</taxon>
        <taxon>Streptophyta</taxon>
        <taxon>Embryophyta</taxon>
        <taxon>Tracheophyta</taxon>
        <taxon>Spermatophyta</taxon>
        <taxon>Magnoliopsida</taxon>
        <taxon>Liliopsida</taxon>
        <taxon>Poales</taxon>
        <taxon>Poaceae</taxon>
        <taxon>BOP clade</taxon>
        <taxon>Pooideae</taxon>
        <taxon>Triticodae</taxon>
        <taxon>Triticeae</taxon>
        <taxon>Hordeinae</taxon>
        <taxon>Hordeum</taxon>
    </lineage>
</organism>
<dbReference type="InterPro" id="IPR003614">
    <property type="entry name" value="Knottins"/>
</dbReference>
<keyword evidence="5" id="KW-1185">Reference proteome</keyword>
<protein>
    <recommendedName>
        <fullName evidence="3">Knottins-like domain-containing protein</fullName>
    </recommendedName>
</protein>
<dbReference type="Proteomes" id="UP000011116">
    <property type="component" value="Chromosome 2H"/>
</dbReference>
<dbReference type="PANTHER" id="PTHR33147:SF38">
    <property type="entry name" value="GENOME ASSEMBLY, CHROMOSOME: II"/>
    <property type="match status" value="1"/>
</dbReference>
<dbReference type="Pfam" id="PF00304">
    <property type="entry name" value="Gamma-thionin"/>
    <property type="match status" value="1"/>
</dbReference>
<dbReference type="EnsemblPlants" id="HORVU.MOREX.r3.2HG0124280.1">
    <property type="protein sequence ID" value="HORVU.MOREX.r3.2HG0124280.1"/>
    <property type="gene ID" value="HORVU.MOREX.r3.2HG0124280"/>
</dbReference>
<dbReference type="AlphaFoldDB" id="A0A8I6WYM3"/>
<dbReference type="Gene3D" id="3.30.30.10">
    <property type="entry name" value="Knottin, scorpion toxin-like"/>
    <property type="match status" value="1"/>
</dbReference>